<protein>
    <submittedName>
        <fullName evidence="1">Unannotated protein</fullName>
    </submittedName>
</protein>
<gene>
    <name evidence="1" type="ORF">UFOPK3376_03137</name>
</gene>
<dbReference type="Gene3D" id="2.40.50.140">
    <property type="entry name" value="Nucleic acid-binding proteins"/>
    <property type="match status" value="1"/>
</dbReference>
<accession>A0A6J7FJK0</accession>
<dbReference type="EMBL" id="CAFBLP010000141">
    <property type="protein sequence ID" value="CAB4895561.1"/>
    <property type="molecule type" value="Genomic_DNA"/>
</dbReference>
<evidence type="ECO:0000313" key="1">
    <source>
        <dbReference type="EMBL" id="CAB4895561.1"/>
    </source>
</evidence>
<organism evidence="1">
    <name type="scientific">freshwater metagenome</name>
    <dbReference type="NCBI Taxonomy" id="449393"/>
    <lineage>
        <taxon>unclassified sequences</taxon>
        <taxon>metagenomes</taxon>
        <taxon>ecological metagenomes</taxon>
    </lineage>
</organism>
<reference evidence="1" key="1">
    <citation type="submission" date="2020-05" db="EMBL/GenBank/DDBJ databases">
        <authorList>
            <person name="Chiriac C."/>
            <person name="Salcher M."/>
            <person name="Ghai R."/>
            <person name="Kavagutti S V."/>
        </authorList>
    </citation>
    <scope>NUCLEOTIDE SEQUENCE</scope>
</reference>
<proteinExistence type="predicted"/>
<dbReference type="AlphaFoldDB" id="A0A6J7FJK0"/>
<dbReference type="InterPro" id="IPR012340">
    <property type="entry name" value="NA-bd_OB-fold"/>
</dbReference>
<sequence length="119" mass="13155">MMGLRDLANRLKAKPEELDAERLHDRFGGMDLTPIDQLECRTPSRVGGEVKRIRVAPRKGIPALEMVLTDGTADVVAVFTGRRHIAGIEHGRAVIIEGIAREERGRKVMLNPAYTLISS</sequence>
<name>A0A6J7FJK0_9ZZZZ</name>